<dbReference type="PROSITE" id="PS50857">
    <property type="entry name" value="COX2_CUA"/>
    <property type="match status" value="1"/>
</dbReference>
<dbReference type="GO" id="GO:0004129">
    <property type="term" value="F:cytochrome-c oxidase activity"/>
    <property type="evidence" value="ECO:0007669"/>
    <property type="project" value="UniProtKB-EC"/>
</dbReference>
<evidence type="ECO:0000313" key="24">
    <source>
        <dbReference type="EMBL" id="AWL21396.1"/>
    </source>
</evidence>
<evidence type="ECO:0000256" key="9">
    <source>
        <dbReference type="ARBA" id="ARBA00022692"/>
    </source>
</evidence>
<feature type="domain" description="Cytochrome oxidase subunit II copper A binding" evidence="22">
    <location>
        <begin position="95"/>
        <end position="227"/>
    </location>
</feature>
<dbReference type="PROSITE" id="PS00078">
    <property type="entry name" value="COX2"/>
    <property type="match status" value="1"/>
</dbReference>
<keyword evidence="11" id="KW-0999">Mitochondrion inner membrane</keyword>
<keyword evidence="7" id="KW-0813">Transport</keyword>
<feature type="transmembrane region" description="Helical" evidence="21">
    <location>
        <begin position="31"/>
        <end position="53"/>
    </location>
</feature>
<dbReference type="SUPFAM" id="SSF81464">
    <property type="entry name" value="Cytochrome c oxidase subunit II-like, transmembrane region"/>
    <property type="match status" value="1"/>
</dbReference>
<dbReference type="InterPro" id="IPR002429">
    <property type="entry name" value="CcO_II-like_C"/>
</dbReference>
<evidence type="ECO:0000259" key="23">
    <source>
        <dbReference type="PROSITE" id="PS50999"/>
    </source>
</evidence>
<evidence type="ECO:0000256" key="19">
    <source>
        <dbReference type="ARBA" id="ARBA00031389"/>
    </source>
</evidence>
<dbReference type="GO" id="GO:0042773">
    <property type="term" value="P:ATP synthesis coupled electron transport"/>
    <property type="evidence" value="ECO:0007669"/>
    <property type="project" value="TreeGrafter"/>
</dbReference>
<evidence type="ECO:0000256" key="14">
    <source>
        <dbReference type="ARBA" id="ARBA00022982"/>
    </source>
</evidence>
<evidence type="ECO:0000256" key="6">
    <source>
        <dbReference type="ARBA" id="ARBA00015946"/>
    </source>
</evidence>
<comment type="catalytic activity">
    <reaction evidence="20">
        <text>4 Fe(II)-[cytochrome c] + O2 + 8 H(+)(in) = 4 Fe(III)-[cytochrome c] + 2 H2O + 4 H(+)(out)</text>
        <dbReference type="Rhea" id="RHEA:11436"/>
        <dbReference type="Rhea" id="RHEA-COMP:10350"/>
        <dbReference type="Rhea" id="RHEA-COMP:14399"/>
        <dbReference type="ChEBI" id="CHEBI:15377"/>
        <dbReference type="ChEBI" id="CHEBI:15378"/>
        <dbReference type="ChEBI" id="CHEBI:15379"/>
        <dbReference type="ChEBI" id="CHEBI:29033"/>
        <dbReference type="ChEBI" id="CHEBI:29034"/>
        <dbReference type="EC" id="7.1.1.9"/>
    </reaction>
    <physiologicalReaction direction="left-to-right" evidence="20">
        <dbReference type="Rhea" id="RHEA:11437"/>
    </physiologicalReaction>
</comment>
<comment type="subcellular location">
    <subcellularLocation>
        <location evidence="2">Mitochondrion inner membrane</location>
        <topology evidence="2">Multi-pass membrane protein</topology>
    </subcellularLocation>
</comment>
<dbReference type="InterPro" id="IPR034210">
    <property type="entry name" value="CcO_II_C"/>
</dbReference>
<dbReference type="InterPro" id="IPR008972">
    <property type="entry name" value="Cupredoxin"/>
</dbReference>
<evidence type="ECO:0000256" key="1">
    <source>
        <dbReference type="ARBA" id="ARBA00001935"/>
    </source>
</evidence>
<evidence type="ECO:0000256" key="20">
    <source>
        <dbReference type="ARBA" id="ARBA00049512"/>
    </source>
</evidence>
<geneLocation type="mitochondrion" evidence="24"/>
<dbReference type="PRINTS" id="PR01166">
    <property type="entry name" value="CYCOXIDASEII"/>
</dbReference>
<comment type="subunit">
    <text evidence="4">Component of the cytochrome c oxidase (complex IV, CIV), a multisubunit enzyme composed of a catalytic core of 3 subunits and several supernumerary subunits. The complex exists as a monomer or a dimer and forms supercomplexes (SCs) in the inner mitochondrial membrane with ubiquinol-cytochrome c oxidoreductase (cytochrome b-c1 complex, complex III, CIII).</text>
</comment>
<gene>
    <name evidence="24" type="primary">COX2</name>
</gene>
<keyword evidence="10" id="KW-0479">Metal-binding</keyword>
<evidence type="ECO:0000256" key="4">
    <source>
        <dbReference type="ARBA" id="ARBA00011164"/>
    </source>
</evidence>
<dbReference type="InterPro" id="IPR011759">
    <property type="entry name" value="Cyt_c_oxidase_su2_TM_dom"/>
</dbReference>
<evidence type="ECO:0000256" key="3">
    <source>
        <dbReference type="ARBA" id="ARBA00007866"/>
    </source>
</evidence>
<evidence type="ECO:0000256" key="15">
    <source>
        <dbReference type="ARBA" id="ARBA00022989"/>
    </source>
</evidence>
<feature type="domain" description="Cytochrome oxidase subunit II transmembrane region profile" evidence="23">
    <location>
        <begin position="1"/>
        <end position="93"/>
    </location>
</feature>
<dbReference type="SUPFAM" id="SSF49503">
    <property type="entry name" value="Cupredoxins"/>
    <property type="match status" value="1"/>
</dbReference>
<keyword evidence="9 21" id="KW-0812">Transmembrane</keyword>
<evidence type="ECO:0000256" key="11">
    <source>
        <dbReference type="ARBA" id="ARBA00022792"/>
    </source>
</evidence>
<keyword evidence="18 21" id="KW-0472">Membrane</keyword>
<keyword evidence="15 21" id="KW-1133">Transmembrane helix</keyword>
<evidence type="ECO:0000256" key="13">
    <source>
        <dbReference type="ARBA" id="ARBA00022967"/>
    </source>
</evidence>
<dbReference type="AlphaFoldDB" id="A0A343YN99"/>
<dbReference type="GO" id="GO:0005507">
    <property type="term" value="F:copper ion binding"/>
    <property type="evidence" value="ECO:0007669"/>
    <property type="project" value="InterPro"/>
</dbReference>
<evidence type="ECO:0000256" key="10">
    <source>
        <dbReference type="ARBA" id="ARBA00022723"/>
    </source>
</evidence>
<keyword evidence="12" id="KW-0460">Magnesium</keyword>
<dbReference type="PANTHER" id="PTHR22888">
    <property type="entry name" value="CYTOCHROME C OXIDASE, SUBUNIT II"/>
    <property type="match status" value="1"/>
</dbReference>
<evidence type="ECO:0000256" key="8">
    <source>
        <dbReference type="ARBA" id="ARBA00022660"/>
    </source>
</evidence>
<dbReference type="PROSITE" id="PS50999">
    <property type="entry name" value="COX2_TM"/>
    <property type="match status" value="1"/>
</dbReference>
<dbReference type="Gene3D" id="1.10.287.90">
    <property type="match status" value="1"/>
</dbReference>
<evidence type="ECO:0000256" key="7">
    <source>
        <dbReference type="ARBA" id="ARBA00022448"/>
    </source>
</evidence>
<name>A0A343YN99_9BILA</name>
<dbReference type="InterPro" id="IPR001505">
    <property type="entry name" value="Copper_CuA"/>
</dbReference>
<dbReference type="PANTHER" id="PTHR22888:SF9">
    <property type="entry name" value="CYTOCHROME C OXIDASE SUBUNIT 2"/>
    <property type="match status" value="1"/>
</dbReference>
<dbReference type="EC" id="7.1.1.9" evidence="5"/>
<feature type="transmembrane region" description="Helical" evidence="21">
    <location>
        <begin position="65"/>
        <end position="89"/>
    </location>
</feature>
<evidence type="ECO:0000259" key="22">
    <source>
        <dbReference type="PROSITE" id="PS50857"/>
    </source>
</evidence>
<evidence type="ECO:0000256" key="5">
    <source>
        <dbReference type="ARBA" id="ARBA00012949"/>
    </source>
</evidence>
<dbReference type="Gene3D" id="2.60.40.420">
    <property type="entry name" value="Cupredoxins - blue copper proteins"/>
    <property type="match status" value="1"/>
</dbReference>
<keyword evidence="16" id="KW-0186">Copper</keyword>
<comment type="similarity">
    <text evidence="3">Belongs to the cytochrome c oxidase subunit 2 family.</text>
</comment>
<keyword evidence="14" id="KW-0249">Electron transport</keyword>
<dbReference type="InterPro" id="IPR036257">
    <property type="entry name" value="Cyt_c_oxidase_su2_TM_sf"/>
</dbReference>
<dbReference type="Pfam" id="PF00116">
    <property type="entry name" value="COX2"/>
    <property type="match status" value="1"/>
</dbReference>
<reference evidence="24" key="1">
    <citation type="journal article" date="2018" name="Sci. Rep.">
        <title>The bipartite mitochondrial genome of Ruizia karukerae (Rhigonematomorpha, Nematoda).</title>
        <authorList>
            <person name="Kim T."/>
            <person name="Kern E."/>
            <person name="Park C."/>
            <person name="Nadler S.A."/>
            <person name="Bae Y.J."/>
            <person name="Park J.K."/>
        </authorList>
    </citation>
    <scope>NUCLEOTIDE SEQUENCE</scope>
    <source>
        <strain evidence="24">Chromosome I</strain>
    </source>
</reference>
<dbReference type="GO" id="GO:0005743">
    <property type="term" value="C:mitochondrial inner membrane"/>
    <property type="evidence" value="ECO:0007669"/>
    <property type="project" value="UniProtKB-SubCell"/>
</dbReference>
<dbReference type="EMBL" id="MF509850">
    <property type="protein sequence ID" value="AWL21396.1"/>
    <property type="molecule type" value="Genomic_DNA"/>
</dbReference>
<accession>A0A343YN99</accession>
<keyword evidence="17 24" id="KW-0496">Mitochondrion</keyword>
<dbReference type="CDD" id="cd13912">
    <property type="entry name" value="CcO_II_C"/>
    <property type="match status" value="1"/>
</dbReference>
<keyword evidence="13" id="KW-1278">Translocase</keyword>
<sequence length="229" mass="26568">MDYFFNVWMMLYSFSLISSYMDWFHNFNYSLLLGVLFFVLFIFVYLLGGIMFCKNKKVEYHMGELFCSLLPVLILVFQMIPSLSLLYYYGLMNMSSSLSLKVTGHQWYWDYEYGSLGVYFDSYMKSLDELSAGDFRLLEVDNRCMVPYDMNVCVVFSSADVIHSWAIPSLFIKMDSMSGVLSTLFYKFSILGVYYGQCSEICGVNHSFMPIVVEVGGMSSFLNWVNLMV</sequence>
<evidence type="ECO:0000256" key="17">
    <source>
        <dbReference type="ARBA" id="ARBA00023128"/>
    </source>
</evidence>
<evidence type="ECO:0000256" key="12">
    <source>
        <dbReference type="ARBA" id="ARBA00022842"/>
    </source>
</evidence>
<protein>
    <recommendedName>
        <fullName evidence="6">Cytochrome c oxidase subunit 2</fullName>
        <ecNumber evidence="5">7.1.1.9</ecNumber>
    </recommendedName>
    <alternativeName>
        <fullName evidence="19">Cytochrome c oxidase polypeptide II</fullName>
    </alternativeName>
</protein>
<proteinExistence type="inferred from homology"/>
<comment type="cofactor">
    <cofactor evidence="1">
        <name>Cu cation</name>
        <dbReference type="ChEBI" id="CHEBI:23378"/>
    </cofactor>
</comment>
<evidence type="ECO:0000256" key="2">
    <source>
        <dbReference type="ARBA" id="ARBA00004448"/>
    </source>
</evidence>
<evidence type="ECO:0000256" key="18">
    <source>
        <dbReference type="ARBA" id="ARBA00023136"/>
    </source>
</evidence>
<evidence type="ECO:0000256" key="21">
    <source>
        <dbReference type="SAM" id="Phobius"/>
    </source>
</evidence>
<organism evidence="24">
    <name type="scientific">Ruizia karukerae</name>
    <dbReference type="NCBI Taxonomy" id="2201929"/>
    <lineage>
        <taxon>Eukaryota</taxon>
        <taxon>Metazoa</taxon>
        <taxon>Ecdysozoa</taxon>
        <taxon>Nematoda</taxon>
        <taxon>Chromadorea</taxon>
        <taxon>Rhabditida</taxon>
        <taxon>Spirurina</taxon>
        <taxon>Rhigonematomorpha</taxon>
        <taxon>Rhigonematoidea</taxon>
        <taxon>Rhigonematidae</taxon>
        <taxon>Ruizia</taxon>
    </lineage>
</organism>
<dbReference type="InterPro" id="IPR045187">
    <property type="entry name" value="CcO_II"/>
</dbReference>
<evidence type="ECO:0000256" key="16">
    <source>
        <dbReference type="ARBA" id="ARBA00023008"/>
    </source>
</evidence>
<keyword evidence="8" id="KW-0679">Respiratory chain</keyword>